<evidence type="ECO:0000256" key="1">
    <source>
        <dbReference type="SAM" id="MobiDB-lite"/>
    </source>
</evidence>
<protein>
    <submittedName>
        <fullName evidence="2">Uncharacterized protein</fullName>
    </submittedName>
</protein>
<reference evidence="2 3" key="1">
    <citation type="submission" date="2014-07" db="EMBL/GenBank/DDBJ databases">
        <title>Methanogenic archaea and the global carbon cycle.</title>
        <authorList>
            <person name="Henriksen J.R."/>
            <person name="Luke J."/>
            <person name="Reinhart S."/>
            <person name="Benedict M.N."/>
            <person name="Youngblut N.D."/>
            <person name="Metcalf M.E."/>
            <person name="Whitaker R.J."/>
            <person name="Metcalf W.W."/>
        </authorList>
    </citation>
    <scope>NUCLEOTIDE SEQUENCE [LARGE SCALE GENOMIC DNA]</scope>
    <source>
        <strain evidence="3">ATCC 43570 / DSM 1825 / OCM 12 / VKM B-1830 / TM-1</strain>
    </source>
</reference>
<dbReference type="EMBL" id="CP009501">
    <property type="protein sequence ID" value="AKB14170.1"/>
    <property type="molecule type" value="Genomic_DNA"/>
</dbReference>
<dbReference type="AlphaFoldDB" id="A0A0E3NEL3"/>
<accession>A0A0E3NEL3</accession>
<evidence type="ECO:0000313" key="3">
    <source>
        <dbReference type="Proteomes" id="UP000066529"/>
    </source>
</evidence>
<dbReference type="GeneID" id="41602178"/>
<dbReference type="KEGG" id="mthr:MSTHT_2412"/>
<sequence>MEIYGGFGIEEQCDENLLCIPFSEEELAEIKKYADISGMEVEEFIKNVCISHCFQQMECLYGEKPEEFESAGTAEKPENGMETRPRKVEFKAQKLEPDSKEPSVKTSKDLLEGPLVLDQQCIMDLFAIKREFRDISNNEVITIALKLGLNQLNMALGLIKNRLKE</sequence>
<dbReference type="HOGENOM" id="CLU_1830589_0_0_2"/>
<dbReference type="RefSeq" id="WP_231588099.1">
    <property type="nucleotide sequence ID" value="NZ_CP009501.1"/>
</dbReference>
<gene>
    <name evidence="2" type="ORF">MSTHT_2412</name>
</gene>
<organism evidence="2 3">
    <name type="scientific">Methanosarcina thermophila (strain ATCC 43570 / DSM 1825 / OCM 12 / VKM B-1830 / TM-1)</name>
    <dbReference type="NCBI Taxonomy" id="523844"/>
    <lineage>
        <taxon>Archaea</taxon>
        <taxon>Methanobacteriati</taxon>
        <taxon>Methanobacteriota</taxon>
        <taxon>Stenosarchaea group</taxon>
        <taxon>Methanomicrobia</taxon>
        <taxon>Methanosarcinales</taxon>
        <taxon>Methanosarcinaceae</taxon>
        <taxon>Methanosarcina</taxon>
    </lineage>
</organism>
<name>A0A0E3NEL3_METTT</name>
<dbReference type="Proteomes" id="UP000066529">
    <property type="component" value="Chromosome"/>
</dbReference>
<dbReference type="PATRIC" id="fig|523844.20.peg.2944"/>
<feature type="region of interest" description="Disordered" evidence="1">
    <location>
        <begin position="68"/>
        <end position="106"/>
    </location>
</feature>
<proteinExistence type="predicted"/>
<evidence type="ECO:0000313" key="2">
    <source>
        <dbReference type="EMBL" id="AKB14170.1"/>
    </source>
</evidence>
<feature type="compositionally biased region" description="Basic and acidic residues" evidence="1">
    <location>
        <begin position="75"/>
        <end position="106"/>
    </location>
</feature>